<dbReference type="EMBL" id="KJ468740">
    <property type="protein sequence ID" value="AHZ30593.1"/>
    <property type="molecule type" value="Genomic_DNA"/>
</dbReference>
<organism evidence="2">
    <name type="scientific">Vibrio parahaemolyticus</name>
    <dbReference type="NCBI Taxonomy" id="670"/>
    <lineage>
        <taxon>Bacteria</taxon>
        <taxon>Pseudomonadati</taxon>
        <taxon>Pseudomonadota</taxon>
        <taxon>Gammaproteobacteria</taxon>
        <taxon>Vibrionales</taxon>
        <taxon>Vibrionaceae</taxon>
        <taxon>Vibrio</taxon>
    </lineage>
</organism>
<name>A0A024CCB7_VIBPH</name>
<evidence type="ECO:0000313" key="2">
    <source>
        <dbReference type="EMBL" id="AHZ30593.1"/>
    </source>
</evidence>
<dbReference type="AlphaFoldDB" id="A0A024CCB7"/>
<accession>A0A024CCB7</accession>
<dbReference type="PATRIC" id="fig|670.381.peg.133"/>
<proteinExistence type="predicted"/>
<evidence type="ECO:0000256" key="1">
    <source>
        <dbReference type="SAM" id="MobiDB-lite"/>
    </source>
</evidence>
<feature type="region of interest" description="Disordered" evidence="1">
    <location>
        <begin position="1"/>
        <end position="30"/>
    </location>
</feature>
<gene>
    <name evidence="2" type="ORF">tc_PAI_060</name>
</gene>
<reference evidence="2" key="1">
    <citation type="submission" date="2014-02" db="EMBL/GenBank/DDBJ databases">
        <title>Insectcidical toxin genes in the bacterium Vibrio parahaemolyticus isolated from acute hepatopancreatic necrosis disease-affected shrimp.</title>
        <authorList>
            <person name="Tang K.F.J."/>
            <person name="Lightner D.V."/>
        </authorList>
    </citation>
    <scope>NUCLEOTIDE SEQUENCE</scope>
    <source>
        <strain evidence="2">A3</strain>
    </source>
</reference>
<protein>
    <submittedName>
        <fullName evidence="2">Transposase</fullName>
    </submittedName>
</protein>
<sequence>MMEVKKVQGLEKAAFSSRYQHSRNSRNKTGLSIVTNTETLPNLLKKIHLKIRELSDYGYYYANNNLIKKMALFEPPKRDLDQSITIAPPYHFPLEHQIYGIT</sequence>